<dbReference type="EMBL" id="JBBWYZ010000038">
    <property type="protein sequence ID" value="MEK9515339.1"/>
    <property type="molecule type" value="Genomic_DNA"/>
</dbReference>
<keyword evidence="2" id="KW-1185">Reference proteome</keyword>
<evidence type="ECO:0000313" key="1">
    <source>
        <dbReference type="EMBL" id="MEK9515339.1"/>
    </source>
</evidence>
<reference evidence="1 2" key="1">
    <citation type="journal article" date="2024" name="Front. Microbiol.">
        <title>Transcriptomic insights into the dominance of two phototrophs throughout the water column of a tropical hypersaline-alkaline crater lake (Dziani Dzaha, Mayotte).</title>
        <authorList>
            <person name="Duperron S."/>
            <person name="Halary S."/>
            <person name="Bouly J.-P."/>
            <person name="Roussel T."/>
            <person name="Hugoni M."/>
            <person name="Bruto M."/>
            <person name="Oger P."/>
            <person name="Duval C."/>
            <person name="Woo A."/>
            <person name="Jezequiel D."/>
            <person name="Ader M."/>
            <person name="Leboulanger C."/>
            <person name="Agogue H."/>
            <person name="Grossi V."/>
            <person name="Trousselier M."/>
            <person name="Bernard C."/>
        </authorList>
    </citation>
    <scope>NUCLEOTIDE SEQUENCE [LARGE SCALE GENOMIC DNA]</scope>
    <source>
        <strain evidence="1 2">PMC 851.14</strain>
    </source>
</reference>
<name>A0ABU9ETP3_LIMFS</name>
<evidence type="ECO:0000313" key="2">
    <source>
        <dbReference type="Proteomes" id="UP001387447"/>
    </source>
</evidence>
<protein>
    <submittedName>
        <fullName evidence="1">Uncharacterized protein</fullName>
    </submittedName>
</protein>
<comment type="caution">
    <text evidence="1">The sequence shown here is derived from an EMBL/GenBank/DDBJ whole genome shotgun (WGS) entry which is preliminary data.</text>
</comment>
<gene>
    <name evidence="1" type="ORF">AAEJ74_27935</name>
</gene>
<sequence length="51" mass="6094">MGKVVKPNFFIIRFILLCILKKRSHSDNTMSDWQVSLFYHTMAKKRSPSRH</sequence>
<accession>A0ABU9ETP3</accession>
<proteinExistence type="predicted"/>
<dbReference type="Proteomes" id="UP001387447">
    <property type="component" value="Unassembled WGS sequence"/>
</dbReference>
<organism evidence="1 2">
    <name type="scientific">Limnospira fusiformis PMC 851.14</name>
    <dbReference type="NCBI Taxonomy" id="2219512"/>
    <lineage>
        <taxon>Bacteria</taxon>
        <taxon>Bacillati</taxon>
        <taxon>Cyanobacteriota</taxon>
        <taxon>Cyanophyceae</taxon>
        <taxon>Oscillatoriophycideae</taxon>
        <taxon>Oscillatoriales</taxon>
        <taxon>Sirenicapillariaceae</taxon>
        <taxon>Limnospira</taxon>
    </lineage>
</organism>